<keyword evidence="1" id="KW-0812">Transmembrane</keyword>
<evidence type="ECO:0000256" key="1">
    <source>
        <dbReference type="SAM" id="Phobius"/>
    </source>
</evidence>
<reference evidence="3" key="1">
    <citation type="journal article" date="2019" name="Int. J. Syst. Evol. Microbiol.">
        <title>The Global Catalogue of Microorganisms (GCM) 10K type strain sequencing project: providing services to taxonomists for standard genome sequencing and annotation.</title>
        <authorList>
            <consortium name="The Broad Institute Genomics Platform"/>
            <consortium name="The Broad Institute Genome Sequencing Center for Infectious Disease"/>
            <person name="Wu L."/>
            <person name="Ma J."/>
        </authorList>
    </citation>
    <scope>NUCLEOTIDE SEQUENCE [LARGE SCALE GENOMIC DNA]</scope>
    <source>
        <strain evidence="3">CCUG 53816</strain>
    </source>
</reference>
<dbReference type="InterPro" id="IPR002718">
    <property type="entry name" value="OMP_Helicobacter"/>
</dbReference>
<keyword evidence="1" id="KW-0472">Membrane</keyword>
<organism evidence="2 3">
    <name type="scientific">Helicobacter baculiformis</name>
    <dbReference type="NCBI Taxonomy" id="427351"/>
    <lineage>
        <taxon>Bacteria</taxon>
        <taxon>Pseudomonadati</taxon>
        <taxon>Campylobacterota</taxon>
        <taxon>Epsilonproteobacteria</taxon>
        <taxon>Campylobacterales</taxon>
        <taxon>Helicobacteraceae</taxon>
        <taxon>Helicobacter</taxon>
    </lineage>
</organism>
<evidence type="ECO:0000313" key="2">
    <source>
        <dbReference type="EMBL" id="MFC3847866.1"/>
    </source>
</evidence>
<feature type="transmembrane region" description="Helical" evidence="1">
    <location>
        <begin position="209"/>
        <end position="228"/>
    </location>
</feature>
<comment type="caution">
    <text evidence="2">The sequence shown here is derived from an EMBL/GenBank/DDBJ whole genome shotgun (WGS) entry which is preliminary data.</text>
</comment>
<evidence type="ECO:0000313" key="3">
    <source>
        <dbReference type="Proteomes" id="UP001595783"/>
    </source>
</evidence>
<dbReference type="RefSeq" id="WP_382262598.1">
    <property type="nucleotide sequence ID" value="NZ_JBHRZO010000027.1"/>
</dbReference>
<keyword evidence="3" id="KW-1185">Reference proteome</keyword>
<dbReference type="Pfam" id="PF01856">
    <property type="entry name" value="HP_OMP"/>
    <property type="match status" value="1"/>
</dbReference>
<dbReference type="EMBL" id="JBHRZO010000027">
    <property type="protein sequence ID" value="MFC3847866.1"/>
    <property type="molecule type" value="Genomic_DNA"/>
</dbReference>
<dbReference type="Proteomes" id="UP001595783">
    <property type="component" value="Unassembled WGS sequence"/>
</dbReference>
<keyword evidence="1" id="KW-1133">Transmembrane helix</keyword>
<gene>
    <name evidence="2" type="ORF">ACFOPX_04875</name>
</gene>
<protein>
    <submittedName>
        <fullName evidence="2">Outer membrane beta-barrel protein</fullName>
    </submittedName>
</protein>
<feature type="transmembrane region" description="Helical" evidence="1">
    <location>
        <begin position="240"/>
        <end position="260"/>
    </location>
</feature>
<accession>A0ABV7ZIJ8</accession>
<name>A0ABV7ZIJ8_9HELI</name>
<proteinExistence type="predicted"/>
<sequence length="315" mass="34539">MKNHIFTGARAGGLQGFSSALSQQVSMNNPSSMPNGAPVCPSNLCKGDTITGIYPSRGFGFAFTYTLGDEIFFDKWAISGLRIYGTIEYANARLGTLSKANNQGGQNYDPKYIKAIDSTTGGVIPQSIANGSLPNGFKNVGGNLAVPNSYSSPCATLSENNPLGLCPTPNPQSTLLQRSANYMTFGLNVDVVLNLPLDYWLKRKNPKIFFFKVGMFVGGGVEYAMLWSDAFFNQVLGKKTRFFAAGSGFFMNVGTQVYVGKHNRLTFGWKIPYYKLSAQNWYNYGNSNVGTQQTLKQALSFTPRSEFYMGYAYLF</sequence>